<evidence type="ECO:0000313" key="4">
    <source>
        <dbReference type="EMBL" id="VBB73009.1"/>
    </source>
</evidence>
<dbReference type="SUPFAM" id="SSF102588">
    <property type="entry name" value="LmbE-like"/>
    <property type="match status" value="1"/>
</dbReference>
<keyword evidence="3" id="KW-0812">Transmembrane</keyword>
<dbReference type="PANTHER" id="PTHR12993">
    <property type="entry name" value="N-ACETYLGLUCOSAMINYL-PHOSPHATIDYLINOSITOL DE-N-ACETYLASE-RELATED"/>
    <property type="match status" value="1"/>
</dbReference>
<evidence type="ECO:0000256" key="2">
    <source>
        <dbReference type="ARBA" id="ARBA00012176"/>
    </source>
</evidence>
<feature type="transmembrane region" description="Helical" evidence="3">
    <location>
        <begin position="6"/>
        <end position="26"/>
    </location>
</feature>
<keyword evidence="3" id="KW-1133">Transmembrane helix</keyword>
<dbReference type="EMBL" id="LR026964">
    <property type="protein sequence ID" value="VBB73009.1"/>
    <property type="molecule type" value="Genomic_DNA"/>
</dbReference>
<sequence length="289" mass="31479">MAWSLALGLLVVPCLFLPYIVFSVAMRFPSLRNKRICLLIAHPDDEAMFFAPTLLALTRPETGNSVKILCLSSGNADGLGEIRKKELVQSGLMLGLRKAEYITVADRPDDFPDSMTKTWDASQISTLLSAAFAPNLPRHGAAASTPPTAAIDVLITFDADGVSGHPNHISLYHGAKAFVAALVHGEPSRASPVDLYTLKSVSLLRKYMSVLDVFATLMTAWGRGVGRGNMAHPDGLIFMAGLSGAGGVSTAWRAMTRAHRSQMVWFRYGWIAFSRYIVMNDLWLENKPV</sequence>
<evidence type="ECO:0000313" key="5">
    <source>
        <dbReference type="Proteomes" id="UP000280685"/>
    </source>
</evidence>
<protein>
    <recommendedName>
        <fullName evidence="2">N-acetylglucosaminylphosphatidylinositol deacetylase</fullName>
        <ecNumber evidence="2">3.5.1.89</ecNumber>
    </recommendedName>
</protein>
<gene>
    <name evidence="4" type="ORF">PODCO_115075</name>
</gene>
<dbReference type="InterPro" id="IPR024078">
    <property type="entry name" value="LmbE-like_dom_sf"/>
</dbReference>
<name>A0ABY6RXV7_PODCO</name>
<dbReference type="Proteomes" id="UP000280685">
    <property type="component" value="Chromosome 1"/>
</dbReference>
<dbReference type="Gene3D" id="3.40.50.10320">
    <property type="entry name" value="LmbE-like"/>
    <property type="match status" value="1"/>
</dbReference>
<proteinExistence type="inferred from homology"/>
<evidence type="ECO:0000256" key="3">
    <source>
        <dbReference type="SAM" id="Phobius"/>
    </source>
</evidence>
<dbReference type="InterPro" id="IPR003737">
    <property type="entry name" value="GlcNAc_PI_deacetylase-related"/>
</dbReference>
<comment type="similarity">
    <text evidence="1">Belongs to the PIGL family.</text>
</comment>
<feature type="transmembrane region" description="Helical" evidence="3">
    <location>
        <begin position="236"/>
        <end position="255"/>
    </location>
</feature>
<organism evidence="4 5">
    <name type="scientific">Podospora comata</name>
    <dbReference type="NCBI Taxonomy" id="48703"/>
    <lineage>
        <taxon>Eukaryota</taxon>
        <taxon>Fungi</taxon>
        <taxon>Dikarya</taxon>
        <taxon>Ascomycota</taxon>
        <taxon>Pezizomycotina</taxon>
        <taxon>Sordariomycetes</taxon>
        <taxon>Sordariomycetidae</taxon>
        <taxon>Sordariales</taxon>
        <taxon>Podosporaceae</taxon>
        <taxon>Podospora</taxon>
    </lineage>
</organism>
<reference evidence="4" key="1">
    <citation type="submission" date="2018-02" db="EMBL/GenBank/DDBJ databases">
        <authorList>
            <person name="Silar P."/>
        </authorList>
    </citation>
    <scope>NUCLEOTIDE SEQUENCE [LARGE SCALE GENOMIC DNA]</scope>
    <source>
        <strain evidence="4">T</strain>
    </source>
</reference>
<keyword evidence="5" id="KW-1185">Reference proteome</keyword>
<dbReference type="Pfam" id="PF02585">
    <property type="entry name" value="PIG-L"/>
    <property type="match status" value="1"/>
</dbReference>
<keyword evidence="3" id="KW-0472">Membrane</keyword>
<evidence type="ECO:0000256" key="1">
    <source>
        <dbReference type="ARBA" id="ARBA00006066"/>
    </source>
</evidence>
<dbReference type="EC" id="3.5.1.89" evidence="2"/>
<accession>A0ABY6RXV7</accession>
<feature type="transmembrane region" description="Helical" evidence="3">
    <location>
        <begin position="207"/>
        <end position="224"/>
    </location>
</feature>
<dbReference type="PANTHER" id="PTHR12993:SF11">
    <property type="entry name" value="N-ACETYLGLUCOSAMINYL-PHOSPHATIDYLINOSITOL DE-N-ACETYLASE"/>
    <property type="match status" value="1"/>
</dbReference>